<evidence type="ECO:0000256" key="5">
    <source>
        <dbReference type="RuleBase" id="RU000481"/>
    </source>
</evidence>
<dbReference type="AlphaFoldDB" id="A0A7C5HJ34"/>
<organism evidence="7">
    <name type="scientific">Chlorobaculum parvum</name>
    <dbReference type="NCBI Taxonomy" id="274539"/>
    <lineage>
        <taxon>Bacteria</taxon>
        <taxon>Pseudomonadati</taxon>
        <taxon>Chlorobiota</taxon>
        <taxon>Chlorobiia</taxon>
        <taxon>Chlorobiales</taxon>
        <taxon>Chlorobiaceae</taxon>
        <taxon>Chlorobaculum</taxon>
    </lineage>
</organism>
<evidence type="ECO:0000313" key="7">
    <source>
        <dbReference type="EMBL" id="HHE32205.1"/>
    </source>
</evidence>
<proteinExistence type="inferred from homology"/>
<dbReference type="SUPFAM" id="SSF53383">
    <property type="entry name" value="PLP-dependent transferases"/>
    <property type="match status" value="1"/>
</dbReference>
<keyword evidence="3 5" id="KW-0808">Transferase</keyword>
<sequence>DEMYEHFIFDGRSHVSMATLPGMRERTITISGLSKTFSITGWRIGYAMCDARWAHAIGYFNDLCYVCAPSPLQAGVTAGLRSIGGSYYHGLATEYQAKRDRFCAALAEAGLDPFIPEGAYYVLANTDGLSGETARERAMHILHHTGVASVPGSAFFHGTGGENLVRFCFAKEQSVLDEACEKLQKLRTV</sequence>
<dbReference type="EC" id="2.6.1.-" evidence="5"/>
<gene>
    <name evidence="7" type="ORF">ENL07_06175</name>
</gene>
<dbReference type="GO" id="GO:0016212">
    <property type="term" value="F:kynurenine-oxoglutarate transaminase activity"/>
    <property type="evidence" value="ECO:0007669"/>
    <property type="project" value="TreeGrafter"/>
</dbReference>
<dbReference type="Gene3D" id="3.90.1150.10">
    <property type="entry name" value="Aspartate Aminotransferase, domain 1"/>
    <property type="match status" value="1"/>
</dbReference>
<keyword evidence="2 5" id="KW-0032">Aminotransferase</keyword>
<evidence type="ECO:0000256" key="2">
    <source>
        <dbReference type="ARBA" id="ARBA00022576"/>
    </source>
</evidence>
<evidence type="ECO:0000256" key="1">
    <source>
        <dbReference type="ARBA" id="ARBA00001933"/>
    </source>
</evidence>
<dbReference type="PANTHER" id="PTHR43807">
    <property type="entry name" value="FI04487P"/>
    <property type="match status" value="1"/>
</dbReference>
<dbReference type="InterPro" id="IPR004838">
    <property type="entry name" value="NHTrfase_class1_PyrdxlP-BS"/>
</dbReference>
<dbReference type="PROSITE" id="PS00105">
    <property type="entry name" value="AA_TRANSFER_CLASS_1"/>
    <property type="match status" value="1"/>
</dbReference>
<comment type="similarity">
    <text evidence="5">Belongs to the class-I pyridoxal-phosphate-dependent aminotransferase family.</text>
</comment>
<evidence type="ECO:0000259" key="6">
    <source>
        <dbReference type="Pfam" id="PF00155"/>
    </source>
</evidence>
<protein>
    <recommendedName>
        <fullName evidence="5">Aminotransferase</fullName>
        <ecNumber evidence="5">2.6.1.-</ecNumber>
    </recommendedName>
</protein>
<evidence type="ECO:0000256" key="3">
    <source>
        <dbReference type="ARBA" id="ARBA00022679"/>
    </source>
</evidence>
<dbReference type="Pfam" id="PF00155">
    <property type="entry name" value="Aminotran_1_2"/>
    <property type="match status" value="1"/>
</dbReference>
<reference evidence="7" key="1">
    <citation type="journal article" date="2020" name="mSystems">
        <title>Genome- and Community-Level Interaction Insights into Carbon Utilization and Element Cycling Functions of Hydrothermarchaeota in Hydrothermal Sediment.</title>
        <authorList>
            <person name="Zhou Z."/>
            <person name="Liu Y."/>
            <person name="Xu W."/>
            <person name="Pan J."/>
            <person name="Luo Z.H."/>
            <person name="Li M."/>
        </authorList>
    </citation>
    <scope>NUCLEOTIDE SEQUENCE [LARGE SCALE GENOMIC DNA]</scope>
    <source>
        <strain evidence="7">HyVt-633</strain>
    </source>
</reference>
<keyword evidence="4" id="KW-0663">Pyridoxal phosphate</keyword>
<dbReference type="InterPro" id="IPR015424">
    <property type="entry name" value="PyrdxlP-dep_Trfase"/>
</dbReference>
<dbReference type="InterPro" id="IPR051326">
    <property type="entry name" value="Kynurenine-oxoglutarate_AT"/>
</dbReference>
<dbReference type="GO" id="GO:0030170">
    <property type="term" value="F:pyridoxal phosphate binding"/>
    <property type="evidence" value="ECO:0007669"/>
    <property type="project" value="InterPro"/>
</dbReference>
<dbReference type="CDD" id="cd00609">
    <property type="entry name" value="AAT_like"/>
    <property type="match status" value="1"/>
</dbReference>
<dbReference type="Proteomes" id="UP000886058">
    <property type="component" value="Unassembled WGS sequence"/>
</dbReference>
<dbReference type="InterPro" id="IPR004839">
    <property type="entry name" value="Aminotransferase_I/II_large"/>
</dbReference>
<dbReference type="GO" id="GO:0005737">
    <property type="term" value="C:cytoplasm"/>
    <property type="evidence" value="ECO:0007669"/>
    <property type="project" value="TreeGrafter"/>
</dbReference>
<dbReference type="EMBL" id="DRSQ01000129">
    <property type="protein sequence ID" value="HHE32205.1"/>
    <property type="molecule type" value="Genomic_DNA"/>
</dbReference>
<evidence type="ECO:0000256" key="4">
    <source>
        <dbReference type="ARBA" id="ARBA00022898"/>
    </source>
</evidence>
<dbReference type="InterPro" id="IPR015421">
    <property type="entry name" value="PyrdxlP-dep_Trfase_major"/>
</dbReference>
<dbReference type="PANTHER" id="PTHR43807:SF20">
    <property type="entry name" value="FI04487P"/>
    <property type="match status" value="1"/>
</dbReference>
<name>A0A7C5HJ34_9CHLB</name>
<comment type="caution">
    <text evidence="7">The sequence shown here is derived from an EMBL/GenBank/DDBJ whole genome shotgun (WGS) entry which is preliminary data.</text>
</comment>
<comment type="cofactor">
    <cofactor evidence="1 5">
        <name>pyridoxal 5'-phosphate</name>
        <dbReference type="ChEBI" id="CHEBI:597326"/>
    </cofactor>
</comment>
<feature type="domain" description="Aminotransferase class I/classII large" evidence="6">
    <location>
        <begin position="1"/>
        <end position="183"/>
    </location>
</feature>
<dbReference type="InterPro" id="IPR015422">
    <property type="entry name" value="PyrdxlP-dep_Trfase_small"/>
</dbReference>
<accession>A0A7C5HJ34</accession>
<dbReference type="Gene3D" id="3.40.640.10">
    <property type="entry name" value="Type I PLP-dependent aspartate aminotransferase-like (Major domain)"/>
    <property type="match status" value="1"/>
</dbReference>
<feature type="non-terminal residue" evidence="7">
    <location>
        <position position="1"/>
    </location>
</feature>